<keyword evidence="2" id="KW-0645">Protease</keyword>
<keyword evidence="4" id="KW-0788">Thiol protease</keyword>
<evidence type="ECO:0000256" key="1">
    <source>
        <dbReference type="ARBA" id="ARBA00007074"/>
    </source>
</evidence>
<reference evidence="7" key="1">
    <citation type="journal article" date="2023" name="Mol. Phylogenet. Evol.">
        <title>Genome-scale phylogeny and comparative genomics of the fungal order Sordariales.</title>
        <authorList>
            <person name="Hensen N."/>
            <person name="Bonometti L."/>
            <person name="Westerberg I."/>
            <person name="Brannstrom I.O."/>
            <person name="Guillou S."/>
            <person name="Cros-Aarteil S."/>
            <person name="Calhoun S."/>
            <person name="Haridas S."/>
            <person name="Kuo A."/>
            <person name="Mondo S."/>
            <person name="Pangilinan J."/>
            <person name="Riley R."/>
            <person name="LaButti K."/>
            <person name="Andreopoulos B."/>
            <person name="Lipzen A."/>
            <person name="Chen C."/>
            <person name="Yan M."/>
            <person name="Daum C."/>
            <person name="Ng V."/>
            <person name="Clum A."/>
            <person name="Steindorff A."/>
            <person name="Ohm R.A."/>
            <person name="Martin F."/>
            <person name="Silar P."/>
            <person name="Natvig D.O."/>
            <person name="Lalanne C."/>
            <person name="Gautier V."/>
            <person name="Ament-Velasquez S.L."/>
            <person name="Kruys A."/>
            <person name="Hutchinson M.I."/>
            <person name="Powell A.J."/>
            <person name="Barry K."/>
            <person name="Miller A.N."/>
            <person name="Grigoriev I.V."/>
            <person name="Debuchy R."/>
            <person name="Gladieux P."/>
            <person name="Hiltunen Thoren M."/>
            <person name="Johannesson H."/>
        </authorList>
    </citation>
    <scope>NUCLEOTIDE SEQUENCE</scope>
    <source>
        <strain evidence="7">CBS 757.83</strain>
    </source>
</reference>
<accession>A0AAN6PUB7</accession>
<dbReference type="InterPro" id="IPR000064">
    <property type="entry name" value="NLP_P60_dom"/>
</dbReference>
<keyword evidence="8" id="KW-1185">Reference proteome</keyword>
<proteinExistence type="inferred from homology"/>
<comment type="caution">
    <text evidence="7">The sequence shown here is derived from an EMBL/GenBank/DDBJ whole genome shotgun (WGS) entry which is preliminary data.</text>
</comment>
<dbReference type="Proteomes" id="UP001305647">
    <property type="component" value="Unassembled WGS sequence"/>
</dbReference>
<evidence type="ECO:0000313" key="8">
    <source>
        <dbReference type="Proteomes" id="UP001305647"/>
    </source>
</evidence>
<dbReference type="GO" id="GO:0008234">
    <property type="term" value="F:cysteine-type peptidase activity"/>
    <property type="evidence" value="ECO:0007669"/>
    <property type="project" value="UniProtKB-KW"/>
</dbReference>
<feature type="chain" id="PRO_5042993013" description="NlpC/P60 domain-containing protein" evidence="5">
    <location>
        <begin position="24"/>
        <end position="283"/>
    </location>
</feature>
<feature type="domain" description="NlpC/P60" evidence="6">
    <location>
        <begin position="126"/>
        <end position="283"/>
    </location>
</feature>
<sequence>MVELKRLLLAVSFLLAPAIAVSSEEGVFGRAIGDRCRGTEGAGTCQTTSNCRGISYPQPYCPNDPDDVQCCVEIPCTVGTKSGYCRSVSNNGCPRGNFDPGNYCPGSQDIQCCLKTSGGPPGNGTGSVGERVLAKAVEAAGVPYAWYGGSCSGPTGDAPPWDFGEVGFDCSGLVCWALCQTTDRDLFSEGLRNTRWVYCETQARLGYAKYPFSQRKKGDAIFFGGACDCSLSSGPGSIHHVGLVMEDGGDMMWNAPNDQLNRVMALSISGYGEAPCPYVIRFT</sequence>
<evidence type="ECO:0000256" key="3">
    <source>
        <dbReference type="ARBA" id="ARBA00022801"/>
    </source>
</evidence>
<keyword evidence="3" id="KW-0378">Hydrolase</keyword>
<gene>
    <name evidence="7" type="ORF">N658DRAFT_459079</name>
</gene>
<name>A0AAN6PUB7_9PEZI</name>
<protein>
    <recommendedName>
        <fullName evidence="6">NlpC/P60 domain-containing protein</fullName>
    </recommendedName>
</protein>
<dbReference type="PROSITE" id="PS51935">
    <property type="entry name" value="NLPC_P60"/>
    <property type="match status" value="1"/>
</dbReference>
<reference evidence="7" key="2">
    <citation type="submission" date="2023-05" db="EMBL/GenBank/DDBJ databases">
        <authorList>
            <consortium name="Lawrence Berkeley National Laboratory"/>
            <person name="Steindorff A."/>
            <person name="Hensen N."/>
            <person name="Bonometti L."/>
            <person name="Westerberg I."/>
            <person name="Brannstrom I.O."/>
            <person name="Guillou S."/>
            <person name="Cros-Aarteil S."/>
            <person name="Calhoun S."/>
            <person name="Haridas S."/>
            <person name="Kuo A."/>
            <person name="Mondo S."/>
            <person name="Pangilinan J."/>
            <person name="Riley R."/>
            <person name="Labutti K."/>
            <person name="Andreopoulos B."/>
            <person name="Lipzen A."/>
            <person name="Chen C."/>
            <person name="Yanf M."/>
            <person name="Daum C."/>
            <person name="Ng V."/>
            <person name="Clum A."/>
            <person name="Ohm R."/>
            <person name="Martin F."/>
            <person name="Silar P."/>
            <person name="Natvig D."/>
            <person name="Lalanne C."/>
            <person name="Gautier V."/>
            <person name="Ament-Velasquez S.L."/>
            <person name="Kruys A."/>
            <person name="Hutchinson M.I."/>
            <person name="Powell A.J."/>
            <person name="Barry K."/>
            <person name="Miller A.N."/>
            <person name="Grigoriev I.V."/>
            <person name="Debuchy R."/>
            <person name="Gladieux P."/>
            <person name="Thoren M.H."/>
            <person name="Johannesson H."/>
        </authorList>
    </citation>
    <scope>NUCLEOTIDE SEQUENCE</scope>
    <source>
        <strain evidence="7">CBS 757.83</strain>
    </source>
</reference>
<dbReference type="GO" id="GO:0006508">
    <property type="term" value="P:proteolysis"/>
    <property type="evidence" value="ECO:0007669"/>
    <property type="project" value="UniProtKB-KW"/>
</dbReference>
<keyword evidence="5" id="KW-0732">Signal</keyword>
<evidence type="ECO:0000256" key="2">
    <source>
        <dbReference type="ARBA" id="ARBA00022670"/>
    </source>
</evidence>
<dbReference type="Pfam" id="PF00877">
    <property type="entry name" value="NLPC_P60"/>
    <property type="match status" value="1"/>
</dbReference>
<evidence type="ECO:0000256" key="5">
    <source>
        <dbReference type="SAM" id="SignalP"/>
    </source>
</evidence>
<dbReference type="InterPro" id="IPR038765">
    <property type="entry name" value="Papain-like_cys_pep_sf"/>
</dbReference>
<dbReference type="EMBL" id="MU863728">
    <property type="protein sequence ID" value="KAK4096230.1"/>
    <property type="molecule type" value="Genomic_DNA"/>
</dbReference>
<dbReference type="AlphaFoldDB" id="A0AAN6PUB7"/>
<feature type="signal peptide" evidence="5">
    <location>
        <begin position="1"/>
        <end position="23"/>
    </location>
</feature>
<evidence type="ECO:0000256" key="4">
    <source>
        <dbReference type="ARBA" id="ARBA00022807"/>
    </source>
</evidence>
<dbReference type="Gene3D" id="3.90.1720.10">
    <property type="entry name" value="endopeptidase domain like (from Nostoc punctiforme)"/>
    <property type="match status" value="1"/>
</dbReference>
<evidence type="ECO:0000259" key="6">
    <source>
        <dbReference type="PROSITE" id="PS51935"/>
    </source>
</evidence>
<comment type="similarity">
    <text evidence="1">Belongs to the peptidase C40 family.</text>
</comment>
<dbReference type="SUPFAM" id="SSF54001">
    <property type="entry name" value="Cysteine proteinases"/>
    <property type="match status" value="1"/>
</dbReference>
<organism evidence="7 8">
    <name type="scientific">Parathielavia hyrcaniae</name>
    <dbReference type="NCBI Taxonomy" id="113614"/>
    <lineage>
        <taxon>Eukaryota</taxon>
        <taxon>Fungi</taxon>
        <taxon>Dikarya</taxon>
        <taxon>Ascomycota</taxon>
        <taxon>Pezizomycotina</taxon>
        <taxon>Sordariomycetes</taxon>
        <taxon>Sordariomycetidae</taxon>
        <taxon>Sordariales</taxon>
        <taxon>Chaetomiaceae</taxon>
        <taxon>Parathielavia</taxon>
    </lineage>
</organism>
<evidence type="ECO:0000313" key="7">
    <source>
        <dbReference type="EMBL" id="KAK4096230.1"/>
    </source>
</evidence>